<name>A0AAE3I9Z9_9EURY</name>
<protein>
    <recommendedName>
        <fullName evidence="5">Recombinase RecA</fullName>
    </recommendedName>
</protein>
<evidence type="ECO:0000313" key="4">
    <source>
        <dbReference type="Proteomes" id="UP001209746"/>
    </source>
</evidence>
<evidence type="ECO:0008006" key="5">
    <source>
        <dbReference type="Google" id="ProtNLM"/>
    </source>
</evidence>
<gene>
    <name evidence="2" type="ORF">OB914_06075</name>
    <name evidence="1" type="ORF">OB916_09815</name>
</gene>
<dbReference type="EMBL" id="JAOPKC010000010">
    <property type="protein sequence ID" value="MCU4718356.1"/>
    <property type="molecule type" value="Genomic_DNA"/>
</dbReference>
<evidence type="ECO:0000313" key="3">
    <source>
        <dbReference type="Proteomes" id="UP001208186"/>
    </source>
</evidence>
<dbReference type="Proteomes" id="UP001209746">
    <property type="component" value="Unassembled WGS sequence"/>
</dbReference>
<dbReference type="Proteomes" id="UP001208186">
    <property type="component" value="Unassembled WGS sequence"/>
</dbReference>
<proteinExistence type="predicted"/>
<reference evidence="2" key="1">
    <citation type="submission" date="2023-02" db="EMBL/GenBank/DDBJ databases">
        <title>Enrichment on poylsaccharides allowed isolation of novel metabolic and taxonomic groups of Haloarchaea.</title>
        <authorList>
            <person name="Sorokin D.Y."/>
            <person name="Elcheninov A.G."/>
            <person name="Khizhniak T.V."/>
            <person name="Kolganova T.V."/>
            <person name="Kublanov I.V."/>
        </authorList>
    </citation>
    <scope>NUCLEOTIDE SEQUENCE</scope>
    <source>
        <strain evidence="1 3">HArc-curdl5-1</strain>
        <strain evidence="2">HArc-curdl7</strain>
    </source>
</reference>
<dbReference type="EMBL" id="JAOPKD010000003">
    <property type="protein sequence ID" value="MCU4726531.1"/>
    <property type="molecule type" value="Genomic_DNA"/>
</dbReference>
<dbReference type="Pfam" id="PF24336">
    <property type="entry name" value="DUF7504"/>
    <property type="match status" value="1"/>
</dbReference>
<keyword evidence="3" id="KW-1185">Reference proteome</keyword>
<evidence type="ECO:0000313" key="1">
    <source>
        <dbReference type="EMBL" id="MCU4718356.1"/>
    </source>
</evidence>
<sequence length="211" mass="22154">MSGDPGGDLDTVSNVLVLAPRLDGAGADACASLLVDGGDALDRLVVVAVGQTPTEWHSRLTQHVTGTLPEIDYIDVKTLTRSTATSTETVDAPAPVATISSPADLVSLGTAINDRLSAAAEQGEHVGLCLHSITDMLQFVDRESVFKFLHAVSARVRNVDAVAYYDLDNDAPDEKLETMFAHLCDTVVSVEGGEMSVSAGYYTPASSESES</sequence>
<comment type="caution">
    <text evidence="2">The sequence shown here is derived from an EMBL/GenBank/DDBJ whole genome shotgun (WGS) entry which is preliminary data.</text>
</comment>
<dbReference type="InterPro" id="IPR055927">
    <property type="entry name" value="DUF7504"/>
</dbReference>
<organism evidence="2 4">
    <name type="scientific">Halapricum hydrolyticum</name>
    <dbReference type="NCBI Taxonomy" id="2979991"/>
    <lineage>
        <taxon>Archaea</taxon>
        <taxon>Methanobacteriati</taxon>
        <taxon>Methanobacteriota</taxon>
        <taxon>Stenosarchaea group</taxon>
        <taxon>Halobacteria</taxon>
        <taxon>Halobacteriales</taxon>
        <taxon>Haloarculaceae</taxon>
        <taxon>Halapricum</taxon>
    </lineage>
</organism>
<evidence type="ECO:0000313" key="2">
    <source>
        <dbReference type="EMBL" id="MCU4726531.1"/>
    </source>
</evidence>
<dbReference type="AlphaFoldDB" id="A0AAE3I9Z9"/>
<accession>A0AAE3I9Z9</accession>
<dbReference type="RefSeq" id="WP_315909114.1">
    <property type="nucleotide sequence ID" value="NZ_JAOPKC010000010.1"/>
</dbReference>